<reference evidence="2" key="1">
    <citation type="submission" date="2018-08" db="EMBL/GenBank/DDBJ databases">
        <authorList>
            <person name="Im W.T."/>
        </authorList>
    </citation>
    <scope>NUCLEOTIDE SEQUENCE [LARGE SCALE GENOMIC DNA]</scope>
    <source>
        <strain evidence="2">LA-28</strain>
    </source>
</reference>
<gene>
    <name evidence="1" type="ORF">DY251_17155</name>
</gene>
<dbReference type="AlphaFoldDB" id="A0A371X952"/>
<evidence type="ECO:0000313" key="2">
    <source>
        <dbReference type="Proteomes" id="UP000262379"/>
    </source>
</evidence>
<dbReference type="EMBL" id="QURN01000014">
    <property type="protein sequence ID" value="RFC65759.1"/>
    <property type="molecule type" value="Genomic_DNA"/>
</dbReference>
<keyword evidence="1" id="KW-0808">Transferase</keyword>
<dbReference type="SUPFAM" id="SSF53756">
    <property type="entry name" value="UDP-Glycosyltransferase/glycogen phosphorylase"/>
    <property type="match status" value="1"/>
</dbReference>
<accession>A0A371X952</accession>
<dbReference type="Proteomes" id="UP000262379">
    <property type="component" value="Unassembled WGS sequence"/>
</dbReference>
<proteinExistence type="predicted"/>
<organism evidence="1 2">
    <name type="scientific">Mesorhizobium denitrificans</name>
    <dbReference type="NCBI Taxonomy" id="2294114"/>
    <lineage>
        <taxon>Bacteria</taxon>
        <taxon>Pseudomonadati</taxon>
        <taxon>Pseudomonadota</taxon>
        <taxon>Alphaproteobacteria</taxon>
        <taxon>Hyphomicrobiales</taxon>
        <taxon>Phyllobacteriaceae</taxon>
        <taxon>Mesorhizobium</taxon>
    </lineage>
</organism>
<dbReference type="RefSeq" id="WP_116625130.1">
    <property type="nucleotide sequence ID" value="NZ_QURN01000014.1"/>
</dbReference>
<evidence type="ECO:0000313" key="1">
    <source>
        <dbReference type="EMBL" id="RFC65759.1"/>
    </source>
</evidence>
<dbReference type="GO" id="GO:0016740">
    <property type="term" value="F:transferase activity"/>
    <property type="evidence" value="ECO:0007669"/>
    <property type="project" value="UniProtKB-KW"/>
</dbReference>
<sequence>MLNVLYLVHDLQDPATRRRTMMLEAGGASVTVAGFHRAKLASDDKRISFGATQDGNFNQRISAVFGAATNLRKLLSGVSKPDCIIARNLETLFLARRATASFGDDNIPIVYECLDIHRLLLRKDAVGIGLRWLERRLSNEVSLLLTSSPAFLAQYFDAYGQCAAPSLIVENRLLDLDAEYVGAAPDRSADVSPPWVIGWFGALRCSRSLAILSDLSRKMDGRVKVQLRGRPAMREIPGFRSAVVSEPYLSFEGAYRNPEDMATIYGHVHFTWAIDFFEEGQNSEWLLPNRLYEGCRFGAVPIALRRTEVGKFLARKGFGILLDEASPETLKEVLGTFSEADYAEHQARIAAVDPSTWVCTARDCRELVAQLPRSKHPVVSLEPSILDRRAA</sequence>
<name>A0A371X952_9HYPH</name>
<protein>
    <submittedName>
        <fullName evidence="1">Glycosyl transferase family 1</fullName>
    </submittedName>
</protein>
<comment type="caution">
    <text evidence="1">The sequence shown here is derived from an EMBL/GenBank/DDBJ whole genome shotgun (WGS) entry which is preliminary data.</text>
</comment>
<keyword evidence="2" id="KW-1185">Reference proteome</keyword>